<organism evidence="2">
    <name type="scientific">uncultured Blastococcus sp</name>
    <dbReference type="NCBI Taxonomy" id="217144"/>
    <lineage>
        <taxon>Bacteria</taxon>
        <taxon>Bacillati</taxon>
        <taxon>Actinomycetota</taxon>
        <taxon>Actinomycetes</taxon>
        <taxon>Geodermatophilales</taxon>
        <taxon>Geodermatophilaceae</taxon>
        <taxon>Blastococcus</taxon>
        <taxon>environmental samples</taxon>
    </lineage>
</organism>
<dbReference type="EMBL" id="CADCTI010000162">
    <property type="protein sequence ID" value="CAA9247350.1"/>
    <property type="molecule type" value="Genomic_DNA"/>
</dbReference>
<feature type="region of interest" description="Disordered" evidence="1">
    <location>
        <begin position="27"/>
        <end position="54"/>
    </location>
</feature>
<proteinExistence type="predicted"/>
<protein>
    <submittedName>
        <fullName evidence="2">Uncharacterized protein</fullName>
    </submittedName>
</protein>
<name>A0A6J4ICN2_9ACTN</name>
<evidence type="ECO:0000313" key="2">
    <source>
        <dbReference type="EMBL" id="CAA9247350.1"/>
    </source>
</evidence>
<accession>A0A6J4ICN2</accession>
<evidence type="ECO:0000256" key="1">
    <source>
        <dbReference type="SAM" id="MobiDB-lite"/>
    </source>
</evidence>
<gene>
    <name evidence="2" type="ORF">AVDCRST_MAG57-1855</name>
</gene>
<reference evidence="2" key="1">
    <citation type="submission" date="2020-02" db="EMBL/GenBank/DDBJ databases">
        <authorList>
            <person name="Meier V. D."/>
        </authorList>
    </citation>
    <scope>NUCLEOTIDE SEQUENCE</scope>
    <source>
        <strain evidence="2">AVDCRST_MAG57</strain>
    </source>
</reference>
<dbReference type="AlphaFoldDB" id="A0A6J4ICN2"/>
<feature type="compositionally biased region" description="Basic and acidic residues" evidence="1">
    <location>
        <begin position="30"/>
        <end position="54"/>
    </location>
</feature>
<sequence length="54" mass="6452">MDLSDELLEEPLYLNGVTIRRWSDLARVPRPRDPSPEDRDRRLTPERDRVPRVP</sequence>